<dbReference type="Proteomes" id="UP000262583">
    <property type="component" value="Chromosome"/>
</dbReference>
<proteinExistence type="predicted"/>
<accession>A0A2Z4Y286</accession>
<organism evidence="1 2">
    <name type="scientific">Sumerlaea chitinivorans</name>
    <dbReference type="NCBI Taxonomy" id="2250252"/>
    <lineage>
        <taxon>Bacteria</taxon>
        <taxon>Candidatus Sumerlaeota</taxon>
        <taxon>Candidatus Sumerlaeia</taxon>
        <taxon>Candidatus Sumerlaeales</taxon>
        <taxon>Candidatus Sumerlaeaceae</taxon>
        <taxon>Candidatus Sumerlaea</taxon>
    </lineage>
</organism>
<dbReference type="EMBL" id="CP030759">
    <property type="protein sequence ID" value="AXA34862.1"/>
    <property type="molecule type" value="Genomic_DNA"/>
</dbReference>
<dbReference type="PANTHER" id="PTHR35866:SF1">
    <property type="entry name" value="YKGJ FAMILY CYSTEINE CLUSTER PROTEIN"/>
    <property type="match status" value="1"/>
</dbReference>
<evidence type="ECO:0000313" key="2">
    <source>
        <dbReference type="Proteomes" id="UP000262583"/>
    </source>
</evidence>
<dbReference type="AlphaFoldDB" id="A0A2Z4Y286"/>
<evidence type="ECO:0008006" key="3">
    <source>
        <dbReference type="Google" id="ProtNLM"/>
    </source>
</evidence>
<gene>
    <name evidence="1" type="ORF">BRCON_0085</name>
</gene>
<dbReference type="Pfam" id="PF03692">
    <property type="entry name" value="CxxCxxCC"/>
    <property type="match status" value="1"/>
</dbReference>
<dbReference type="KEGG" id="schv:BRCON_0085"/>
<sequence>MGGNRTMQMPTGEELQITEFICARCGNCCRGEGFVRVFPNEAQRIAEFLGIPVEQFLREYTRVPDLAEDVAAGVRWLIDKPGPLRECIFLDGNACRIHPVKPQRCRDFPLKWRTPDAFTYCEGLRS</sequence>
<name>A0A2Z4Y286_SUMC1</name>
<evidence type="ECO:0000313" key="1">
    <source>
        <dbReference type="EMBL" id="AXA34862.1"/>
    </source>
</evidence>
<dbReference type="InterPro" id="IPR005358">
    <property type="entry name" value="Puta_zinc/iron-chelating_dom"/>
</dbReference>
<protein>
    <recommendedName>
        <fullName evidence="3">YkgJ family cysteine cluster protein</fullName>
    </recommendedName>
</protein>
<reference evidence="1 2" key="1">
    <citation type="submission" date="2018-05" db="EMBL/GenBank/DDBJ databases">
        <title>A metagenomic window into the 2 km-deep terrestrial subsurface aquifer revealed taxonomically and functionally diverse microbial community comprising novel uncultured bacterial lineages.</title>
        <authorList>
            <person name="Kadnikov V.V."/>
            <person name="Mardanov A.V."/>
            <person name="Beletsky A.V."/>
            <person name="Banks D."/>
            <person name="Pimenov N.V."/>
            <person name="Frank Y.A."/>
            <person name="Karnachuk O.V."/>
            <person name="Ravin N.V."/>
        </authorList>
    </citation>
    <scope>NUCLEOTIDE SEQUENCE [LARGE SCALE GENOMIC DNA]</scope>
    <source>
        <strain evidence="1">BY</strain>
    </source>
</reference>
<dbReference type="PANTHER" id="PTHR35866">
    <property type="entry name" value="PUTATIVE-RELATED"/>
    <property type="match status" value="1"/>
</dbReference>